<feature type="region of interest" description="Disordered" evidence="1">
    <location>
        <begin position="58"/>
        <end position="102"/>
    </location>
</feature>
<proteinExistence type="predicted"/>
<keyword evidence="2" id="KW-0732">Signal</keyword>
<dbReference type="RefSeq" id="WP_092378462.1">
    <property type="nucleotide sequence ID" value="NZ_FORX01000021.1"/>
</dbReference>
<feature type="chain" id="PRO_5011733487" evidence="2">
    <location>
        <begin position="21"/>
        <end position="155"/>
    </location>
</feature>
<dbReference type="Proteomes" id="UP000198635">
    <property type="component" value="Unassembled WGS sequence"/>
</dbReference>
<feature type="region of interest" description="Disordered" evidence="1">
    <location>
        <begin position="128"/>
        <end position="155"/>
    </location>
</feature>
<evidence type="ECO:0000256" key="2">
    <source>
        <dbReference type="SAM" id="SignalP"/>
    </source>
</evidence>
<evidence type="ECO:0000313" key="4">
    <source>
        <dbReference type="Proteomes" id="UP000198635"/>
    </source>
</evidence>
<organism evidence="3 4">
    <name type="scientific">Desulfomicrobium apsheronum</name>
    <dbReference type="NCBI Taxonomy" id="52560"/>
    <lineage>
        <taxon>Bacteria</taxon>
        <taxon>Pseudomonadati</taxon>
        <taxon>Thermodesulfobacteriota</taxon>
        <taxon>Desulfovibrionia</taxon>
        <taxon>Desulfovibrionales</taxon>
        <taxon>Desulfomicrobiaceae</taxon>
        <taxon>Desulfomicrobium</taxon>
    </lineage>
</organism>
<accession>A0A1I3YY23</accession>
<evidence type="ECO:0000256" key="1">
    <source>
        <dbReference type="SAM" id="MobiDB-lite"/>
    </source>
</evidence>
<reference evidence="4" key="1">
    <citation type="submission" date="2016-10" db="EMBL/GenBank/DDBJ databases">
        <authorList>
            <person name="Varghese N."/>
            <person name="Submissions S."/>
        </authorList>
    </citation>
    <scope>NUCLEOTIDE SEQUENCE [LARGE SCALE GENOMIC DNA]</scope>
    <source>
        <strain evidence="4">DSM 5918</strain>
    </source>
</reference>
<sequence length="155" mass="17542">MKRIAIIAITLVVSAASVHAGFKMYGPNGQHMGSSETAEERTAREAREAVHRQIVEDYRSSLPPLVPPARKTGKNPLSVEDVERGKPPVIDDGPRPGGHRRHLWRERTGFNTPAERTRYVREIQRLNRELKKERAKPNPAGDHPSKIRKQFAPKF</sequence>
<protein>
    <submittedName>
        <fullName evidence="3">Uncharacterized protein</fullName>
    </submittedName>
</protein>
<keyword evidence="4" id="KW-1185">Reference proteome</keyword>
<feature type="signal peptide" evidence="2">
    <location>
        <begin position="1"/>
        <end position="20"/>
    </location>
</feature>
<feature type="compositionally biased region" description="Basic residues" evidence="1">
    <location>
        <begin position="146"/>
        <end position="155"/>
    </location>
</feature>
<dbReference type="EMBL" id="FORX01000021">
    <property type="protein sequence ID" value="SFK36733.1"/>
    <property type="molecule type" value="Genomic_DNA"/>
</dbReference>
<name>A0A1I3YY23_9BACT</name>
<evidence type="ECO:0000313" key="3">
    <source>
        <dbReference type="EMBL" id="SFK36733.1"/>
    </source>
</evidence>
<gene>
    <name evidence="3" type="ORF">SAMN04488082_12179</name>
</gene>
<dbReference type="OrthoDB" id="9825103at2"/>
<dbReference type="AlphaFoldDB" id="A0A1I3YY23"/>